<evidence type="ECO:0000313" key="2">
    <source>
        <dbReference type="EMBL" id="EEH59877.1"/>
    </source>
</evidence>
<dbReference type="KEGG" id="mpp:MICPUCDRAFT_64839"/>
<dbReference type="EMBL" id="GG663736">
    <property type="protein sequence ID" value="EEH59877.1"/>
    <property type="molecule type" value="Genomic_DNA"/>
</dbReference>
<dbReference type="AlphaFoldDB" id="C1ML60"/>
<evidence type="ECO:0000256" key="1">
    <source>
        <dbReference type="SAM" id="MobiDB-lite"/>
    </source>
</evidence>
<sequence>MSSCCIITSDRKPRGLRPRDIRAVAVPLNPKPQTYPPTTTSGGTTFFNILKLAATVSPPSRLGSRDAELAPTRTRNPKPN</sequence>
<proteinExistence type="predicted"/>
<dbReference type="GeneID" id="9681761"/>
<evidence type="ECO:0000313" key="3">
    <source>
        <dbReference type="Proteomes" id="UP000001876"/>
    </source>
</evidence>
<keyword evidence="3" id="KW-1185">Reference proteome</keyword>
<accession>C1ML60</accession>
<protein>
    <submittedName>
        <fullName evidence="2">Predicted protein</fullName>
    </submittedName>
</protein>
<name>C1ML60_MICPC</name>
<dbReference type="Proteomes" id="UP000001876">
    <property type="component" value="Unassembled WGS sequence"/>
</dbReference>
<reference evidence="2 3" key="1">
    <citation type="journal article" date="2009" name="Science">
        <title>Green evolution and dynamic adaptations revealed by genomes of the marine picoeukaryotes Micromonas.</title>
        <authorList>
            <person name="Worden A.Z."/>
            <person name="Lee J.H."/>
            <person name="Mock T."/>
            <person name="Rouze P."/>
            <person name="Simmons M.P."/>
            <person name="Aerts A.L."/>
            <person name="Allen A.E."/>
            <person name="Cuvelier M.L."/>
            <person name="Derelle E."/>
            <person name="Everett M.V."/>
            <person name="Foulon E."/>
            <person name="Grimwood J."/>
            <person name="Gundlach H."/>
            <person name="Henrissat B."/>
            <person name="Napoli C."/>
            <person name="McDonald S.M."/>
            <person name="Parker M.S."/>
            <person name="Rombauts S."/>
            <person name="Salamov A."/>
            <person name="Von Dassow P."/>
            <person name="Badger J.H."/>
            <person name="Coutinho P.M."/>
            <person name="Demir E."/>
            <person name="Dubchak I."/>
            <person name="Gentemann C."/>
            <person name="Eikrem W."/>
            <person name="Gready J.E."/>
            <person name="John U."/>
            <person name="Lanier W."/>
            <person name="Lindquist E.A."/>
            <person name="Lucas S."/>
            <person name="Mayer K.F."/>
            <person name="Moreau H."/>
            <person name="Not F."/>
            <person name="Otillar R."/>
            <person name="Panaud O."/>
            <person name="Pangilinan J."/>
            <person name="Paulsen I."/>
            <person name="Piegu B."/>
            <person name="Poliakov A."/>
            <person name="Robbens S."/>
            <person name="Schmutz J."/>
            <person name="Toulza E."/>
            <person name="Wyss T."/>
            <person name="Zelensky A."/>
            <person name="Zhou K."/>
            <person name="Armbrust E.V."/>
            <person name="Bhattacharya D."/>
            <person name="Goodenough U.W."/>
            <person name="Van de Peer Y."/>
            <person name="Grigoriev I.V."/>
        </authorList>
    </citation>
    <scope>NUCLEOTIDE SEQUENCE [LARGE SCALE GENOMIC DNA]</scope>
    <source>
        <strain evidence="2 3">CCMP1545</strain>
    </source>
</reference>
<gene>
    <name evidence="2" type="ORF">MICPUCDRAFT_64839</name>
</gene>
<dbReference type="RefSeq" id="XP_003056501.1">
    <property type="nucleotide sequence ID" value="XM_003056455.1"/>
</dbReference>
<feature type="region of interest" description="Disordered" evidence="1">
    <location>
        <begin position="58"/>
        <end position="80"/>
    </location>
</feature>
<organism evidence="3">
    <name type="scientific">Micromonas pusilla (strain CCMP1545)</name>
    <name type="common">Picoplanktonic green alga</name>
    <dbReference type="NCBI Taxonomy" id="564608"/>
    <lineage>
        <taxon>Eukaryota</taxon>
        <taxon>Viridiplantae</taxon>
        <taxon>Chlorophyta</taxon>
        <taxon>Mamiellophyceae</taxon>
        <taxon>Mamiellales</taxon>
        <taxon>Mamiellaceae</taxon>
        <taxon>Micromonas</taxon>
    </lineage>
</organism>